<dbReference type="PANTHER" id="PTHR30543">
    <property type="entry name" value="CHROMATE REDUCTASE"/>
    <property type="match status" value="1"/>
</dbReference>
<dbReference type="AlphaFoldDB" id="A0A132MU11"/>
<keyword evidence="5" id="KW-1185">Reference proteome</keyword>
<dbReference type="InterPro" id="IPR005025">
    <property type="entry name" value="FMN_Rdtase-like_dom"/>
</dbReference>
<reference evidence="6" key="2">
    <citation type="submission" date="2015-02" db="EMBL/GenBank/DDBJ databases">
        <title>Physiological reanalysis, assessment of diazotrophy, and genome sequences of multiple isolates of Streptomyces thermoautotrophicus.</title>
        <authorList>
            <person name="MacKellar D.C."/>
            <person name="Lieber L."/>
            <person name="Norman J."/>
            <person name="Bolger A."/>
            <person name="Tobin C."/>
            <person name="Murray J.W."/>
            <person name="Friesen M."/>
            <person name="Prell J."/>
        </authorList>
    </citation>
    <scope>NUCLEOTIDE SEQUENCE [LARGE SCALE GENOMIC DNA]</scope>
    <source>
        <strain evidence="6">UBT1</strain>
    </source>
</reference>
<evidence type="ECO:0000313" key="7">
    <source>
        <dbReference type="Proteomes" id="UP000070659"/>
    </source>
</evidence>
<dbReference type="PANTHER" id="PTHR30543:SF21">
    <property type="entry name" value="NAD(P)H-DEPENDENT FMN REDUCTASE LOT6"/>
    <property type="match status" value="1"/>
</dbReference>
<protein>
    <submittedName>
        <fullName evidence="2">NADPH-dependent FMN reductase</fullName>
    </submittedName>
</protein>
<feature type="domain" description="NADPH-dependent FMN reductase-like" evidence="1">
    <location>
        <begin position="14"/>
        <end position="160"/>
    </location>
</feature>
<dbReference type="Proteomes" id="UP000070188">
    <property type="component" value="Unassembled WGS sequence"/>
</dbReference>
<dbReference type="Pfam" id="PF03358">
    <property type="entry name" value="FMN_red"/>
    <property type="match status" value="1"/>
</dbReference>
<dbReference type="Gene3D" id="3.40.50.360">
    <property type="match status" value="1"/>
</dbReference>
<dbReference type="Proteomes" id="UP000070659">
    <property type="component" value="Unassembled WGS sequence"/>
</dbReference>
<organism evidence="2 5">
    <name type="scientific">Carbonactinospora thermoautotrophica</name>
    <dbReference type="NCBI Taxonomy" id="1469144"/>
    <lineage>
        <taxon>Bacteria</taxon>
        <taxon>Bacillati</taxon>
        <taxon>Actinomycetota</taxon>
        <taxon>Actinomycetes</taxon>
        <taxon>Kitasatosporales</taxon>
        <taxon>Carbonactinosporaceae</taxon>
        <taxon>Carbonactinospora</taxon>
    </lineage>
</organism>
<comment type="caution">
    <text evidence="2">The sequence shown here is derived from an EMBL/GenBank/DDBJ whole genome shotgun (WGS) entry which is preliminary data.</text>
</comment>
<dbReference type="STRING" id="1469144.LI90_2254"/>
<accession>A0A132MU11</accession>
<evidence type="ECO:0000313" key="4">
    <source>
        <dbReference type="EMBL" id="KWX06789.1"/>
    </source>
</evidence>
<dbReference type="InterPro" id="IPR029039">
    <property type="entry name" value="Flavoprotein-like_sf"/>
</dbReference>
<dbReference type="EMBL" id="JYIJ01000011">
    <property type="protein sequence ID" value="KWX05567.1"/>
    <property type="molecule type" value="Genomic_DNA"/>
</dbReference>
<dbReference type="GO" id="GO:0016491">
    <property type="term" value="F:oxidoreductase activity"/>
    <property type="evidence" value="ECO:0007669"/>
    <property type="project" value="InterPro"/>
</dbReference>
<dbReference type="Proteomes" id="UP000070598">
    <property type="component" value="Unassembled WGS sequence"/>
</dbReference>
<dbReference type="RefSeq" id="WP_066887598.1">
    <property type="nucleotide sequence ID" value="NZ_CP171739.1"/>
</dbReference>
<dbReference type="GO" id="GO:0005829">
    <property type="term" value="C:cytosol"/>
    <property type="evidence" value="ECO:0007669"/>
    <property type="project" value="TreeGrafter"/>
</dbReference>
<sequence>MLENAHFENAEQLRLAVIVGSVREGRFGPTVANWFVGQADERADMSVDVVDLVEVQLPLALPAFGTKPVPETARALEGLTPRLAAADAFVVVTPEYNHSFPASLKNVIDWHNQVWHAKPVGFVSYGGLSGGLRAVEQLRVVFAELHAVTIRATVSFHNAWSQFDNEGQPIDPAGCNGAAKSMLDQLAWWARALREARAARPYTA</sequence>
<evidence type="ECO:0000313" key="5">
    <source>
        <dbReference type="Proteomes" id="UP000070188"/>
    </source>
</evidence>
<dbReference type="InterPro" id="IPR050712">
    <property type="entry name" value="NAD(P)H-dep_reductase"/>
</dbReference>
<name>A0A132MU11_9ACTN</name>
<gene>
    <name evidence="2" type="ORF">LI90_2254</name>
    <name evidence="3" type="ORF">TH66_02580</name>
    <name evidence="4" type="ORF">TR74_20935</name>
</gene>
<dbReference type="EMBL" id="LAXD01000001">
    <property type="protein sequence ID" value="KWX01226.1"/>
    <property type="molecule type" value="Genomic_DNA"/>
</dbReference>
<evidence type="ECO:0000259" key="1">
    <source>
        <dbReference type="Pfam" id="PF03358"/>
    </source>
</evidence>
<evidence type="ECO:0000313" key="6">
    <source>
        <dbReference type="Proteomes" id="UP000070598"/>
    </source>
</evidence>
<dbReference type="OrthoDB" id="9812295at2"/>
<evidence type="ECO:0000313" key="3">
    <source>
        <dbReference type="EMBL" id="KWX05567.1"/>
    </source>
</evidence>
<reference evidence="2" key="3">
    <citation type="submission" date="2015-04" db="EMBL/GenBank/DDBJ databases">
        <title>Physiological reanalysis, assessment of diazotrophy, and genome sequences of multiple isolates of Streptomyces thermoautotrophicus.</title>
        <authorList>
            <person name="MacKellar D.C."/>
            <person name="Lieber L."/>
            <person name="Norman J."/>
            <person name="Bolger A."/>
            <person name="Tobin C."/>
            <person name="Murray J.W."/>
            <person name="Woodward J."/>
            <person name="Friesen M."/>
            <person name="Prell J."/>
        </authorList>
    </citation>
    <scope>NUCLEOTIDE SEQUENCE [LARGE SCALE GENOMIC DNA]</scope>
    <source>
        <strain evidence="2">H1</strain>
    </source>
</reference>
<proteinExistence type="predicted"/>
<dbReference type="SUPFAM" id="SSF52218">
    <property type="entry name" value="Flavoproteins"/>
    <property type="match status" value="1"/>
</dbReference>
<evidence type="ECO:0000313" key="2">
    <source>
        <dbReference type="EMBL" id="KWX01226.1"/>
    </source>
</evidence>
<dbReference type="GO" id="GO:0010181">
    <property type="term" value="F:FMN binding"/>
    <property type="evidence" value="ECO:0007669"/>
    <property type="project" value="TreeGrafter"/>
</dbReference>
<dbReference type="PATRIC" id="fig|1469144.10.peg.2443"/>
<reference evidence="5" key="4">
    <citation type="submission" date="2015-04" db="EMBL/GenBank/DDBJ databases">
        <title>Physiological reanalysis, assessment of diazotrophy, and genome sequences of multiple isolates of Streptomyces thermoautotrophicus.</title>
        <authorList>
            <person name="MacKellar D.C."/>
            <person name="Lieber L."/>
            <person name="Norman J."/>
            <person name="Bolger A."/>
            <person name="Tobin C."/>
            <person name="Murray J.W."/>
            <person name="Chang R."/>
            <person name="Ford T."/>
            <person name="Nguyen P.Q."/>
            <person name="Woodward J."/>
            <person name="Permingeat H."/>
            <person name="Joshi N.S."/>
            <person name="Silver P.A."/>
            <person name="Usadel B."/>
            <person name="Rutherford A.W."/>
            <person name="Friesen M."/>
            <person name="Prell J."/>
        </authorList>
    </citation>
    <scope>NUCLEOTIDE SEQUENCE [LARGE SCALE GENOMIC DNA]</scope>
    <source>
        <strain evidence="5">H1</strain>
    </source>
</reference>
<dbReference type="EMBL" id="JYIK01001088">
    <property type="protein sequence ID" value="KWX06789.1"/>
    <property type="molecule type" value="Genomic_DNA"/>
</dbReference>
<reference evidence="3 7" key="1">
    <citation type="submission" date="2015-02" db="EMBL/GenBank/DDBJ databases">
        <title>Physiological reanalysis, assessment of diazotrophy, and genome sequences of multiple isolates of Streptomyces thermoautotrophicus.</title>
        <authorList>
            <person name="MacKellar D.C."/>
            <person name="Lieber L."/>
            <person name="Norman J."/>
            <person name="Bolger A."/>
            <person name="Tobin C."/>
            <person name="Murray J.W."/>
            <person name="Prell J."/>
        </authorList>
    </citation>
    <scope>NUCLEOTIDE SEQUENCE [LARGE SCALE GENOMIC DNA]</scope>
    <source>
        <strain evidence="3 7">UBT1</strain>
    </source>
</reference>